<evidence type="ECO:0000313" key="3">
    <source>
        <dbReference type="Proteomes" id="UP001519290"/>
    </source>
</evidence>
<dbReference type="PANTHER" id="PTHR33169:SF13">
    <property type="entry name" value="PADR-FAMILY TRANSCRIPTIONAL REGULATOR"/>
    <property type="match status" value="1"/>
</dbReference>
<comment type="caution">
    <text evidence="2">The sequence shown here is derived from an EMBL/GenBank/DDBJ whole genome shotgun (WGS) entry which is preliminary data.</text>
</comment>
<dbReference type="InterPro" id="IPR005149">
    <property type="entry name" value="Tscrpt_reg_PadR_N"/>
</dbReference>
<dbReference type="InterPro" id="IPR052509">
    <property type="entry name" value="Metal_resp_DNA-bind_regulator"/>
</dbReference>
<accession>A0ABS4X7M2</accession>
<sequence>MLTLLVALSDGEQHGYALIDHVEALTAGGVSLGPGTLYRTLQRLRVEELIVEVDADPAAERADRRAERRRRYAITEAGKAAAAKELRHLHALVTSEQAVRLLDEARPKE</sequence>
<evidence type="ECO:0000259" key="1">
    <source>
        <dbReference type="Pfam" id="PF03551"/>
    </source>
</evidence>
<organism evidence="2 3">
    <name type="scientific">Brachybacterium sacelli</name>
    <dbReference type="NCBI Taxonomy" id="173364"/>
    <lineage>
        <taxon>Bacteria</taxon>
        <taxon>Bacillati</taxon>
        <taxon>Actinomycetota</taxon>
        <taxon>Actinomycetes</taxon>
        <taxon>Micrococcales</taxon>
        <taxon>Dermabacteraceae</taxon>
        <taxon>Brachybacterium</taxon>
    </lineage>
</organism>
<dbReference type="RefSeq" id="WP_209905204.1">
    <property type="nucleotide sequence ID" value="NZ_JAGIOD010000002.1"/>
</dbReference>
<dbReference type="SUPFAM" id="SSF46785">
    <property type="entry name" value="Winged helix' DNA-binding domain"/>
    <property type="match status" value="1"/>
</dbReference>
<dbReference type="InterPro" id="IPR036388">
    <property type="entry name" value="WH-like_DNA-bd_sf"/>
</dbReference>
<gene>
    <name evidence="2" type="ORF">JOF43_004335</name>
</gene>
<protein>
    <submittedName>
        <fullName evidence="2">DNA-binding PadR family transcriptional regulator</fullName>
    </submittedName>
</protein>
<feature type="domain" description="Transcription regulator PadR N-terminal" evidence="1">
    <location>
        <begin position="4"/>
        <end position="83"/>
    </location>
</feature>
<name>A0ABS4X7M2_9MICO</name>
<dbReference type="Pfam" id="PF03551">
    <property type="entry name" value="PadR"/>
    <property type="match status" value="1"/>
</dbReference>
<keyword evidence="2" id="KW-0238">DNA-binding</keyword>
<reference evidence="2 3" key="1">
    <citation type="submission" date="2021-03" db="EMBL/GenBank/DDBJ databases">
        <title>Sequencing the genomes of 1000 actinobacteria strains.</title>
        <authorList>
            <person name="Klenk H.-P."/>
        </authorList>
    </citation>
    <scope>NUCLEOTIDE SEQUENCE [LARGE SCALE GENOMIC DNA]</scope>
    <source>
        <strain evidence="2 3">DSM 14566</strain>
    </source>
</reference>
<evidence type="ECO:0000313" key="2">
    <source>
        <dbReference type="EMBL" id="MBP2384346.1"/>
    </source>
</evidence>
<dbReference type="PANTHER" id="PTHR33169">
    <property type="entry name" value="PADR-FAMILY TRANSCRIPTIONAL REGULATOR"/>
    <property type="match status" value="1"/>
</dbReference>
<dbReference type="EMBL" id="JAGIOD010000002">
    <property type="protein sequence ID" value="MBP2384346.1"/>
    <property type="molecule type" value="Genomic_DNA"/>
</dbReference>
<dbReference type="InterPro" id="IPR036390">
    <property type="entry name" value="WH_DNA-bd_sf"/>
</dbReference>
<dbReference type="Gene3D" id="1.10.10.10">
    <property type="entry name" value="Winged helix-like DNA-binding domain superfamily/Winged helix DNA-binding domain"/>
    <property type="match status" value="1"/>
</dbReference>
<proteinExistence type="predicted"/>
<dbReference type="GO" id="GO:0003677">
    <property type="term" value="F:DNA binding"/>
    <property type="evidence" value="ECO:0007669"/>
    <property type="project" value="UniProtKB-KW"/>
</dbReference>
<dbReference type="Proteomes" id="UP001519290">
    <property type="component" value="Unassembled WGS sequence"/>
</dbReference>
<keyword evidence="3" id="KW-1185">Reference proteome</keyword>